<dbReference type="InterPro" id="IPR029033">
    <property type="entry name" value="His_PPase_superfam"/>
</dbReference>
<evidence type="ECO:0000313" key="1">
    <source>
        <dbReference type="EMBL" id="MDQ0163094.1"/>
    </source>
</evidence>
<sequence>MVDRVVITFIRHGLTRENQEKRYIGWSNPSLSEQGIRELKSKVYPKSPDRLFSSDLNRCIETANIIYPHLKPILLKELREMNFGDFEGKTFEDLRDDIQYEQWLNDPFQIPPPNGESYASFKKRIHNGWSRILEAFQDPSIKQIVCVAHGGSIRELFTQFGPSDQGFWDYSIKHGDVLSLVGDREEVRRMYRCTLLQVGPLMEKENG</sequence>
<name>A0ABT9VQ44_9BACI</name>
<dbReference type="PANTHER" id="PTHR48100:SF1">
    <property type="entry name" value="HISTIDINE PHOSPHATASE FAMILY PROTEIN-RELATED"/>
    <property type="match status" value="1"/>
</dbReference>
<dbReference type="RefSeq" id="WP_044747558.1">
    <property type="nucleotide sequence ID" value="NZ_JAUSTR010000010.1"/>
</dbReference>
<dbReference type="SMART" id="SM00855">
    <property type="entry name" value="PGAM"/>
    <property type="match status" value="1"/>
</dbReference>
<proteinExistence type="predicted"/>
<gene>
    <name evidence="1" type="ORF">J2S06_002172</name>
</gene>
<dbReference type="InterPro" id="IPR013078">
    <property type="entry name" value="His_Pase_superF_clade-1"/>
</dbReference>
<dbReference type="Gene3D" id="3.40.50.1240">
    <property type="entry name" value="Phosphoglycerate mutase-like"/>
    <property type="match status" value="1"/>
</dbReference>
<dbReference type="EC" id="3.1.3.73" evidence="1"/>
<dbReference type="Pfam" id="PF00300">
    <property type="entry name" value="His_Phos_1"/>
    <property type="match status" value="1"/>
</dbReference>
<comment type="caution">
    <text evidence="1">The sequence shown here is derived from an EMBL/GenBank/DDBJ whole genome shotgun (WGS) entry which is preliminary data.</text>
</comment>
<dbReference type="Proteomes" id="UP001225646">
    <property type="component" value="Unassembled WGS sequence"/>
</dbReference>
<evidence type="ECO:0000313" key="2">
    <source>
        <dbReference type="Proteomes" id="UP001225646"/>
    </source>
</evidence>
<dbReference type="PANTHER" id="PTHR48100">
    <property type="entry name" value="BROAD-SPECIFICITY PHOSPHATASE YOR283W-RELATED"/>
    <property type="match status" value="1"/>
</dbReference>
<protein>
    <submittedName>
        <fullName evidence="1">Alpha-ribazole phosphatase</fullName>
        <ecNumber evidence="1">3.1.3.73</ecNumber>
    </submittedName>
</protein>
<accession>A0ABT9VQ44</accession>
<reference evidence="1 2" key="1">
    <citation type="submission" date="2023-07" db="EMBL/GenBank/DDBJ databases">
        <title>Genomic Encyclopedia of Type Strains, Phase IV (KMG-IV): sequencing the most valuable type-strain genomes for metagenomic binning, comparative biology and taxonomic classification.</title>
        <authorList>
            <person name="Goeker M."/>
        </authorList>
    </citation>
    <scope>NUCLEOTIDE SEQUENCE [LARGE SCALE GENOMIC DNA]</scope>
    <source>
        <strain evidence="1 2">DSM 19092</strain>
    </source>
</reference>
<organism evidence="1 2">
    <name type="scientific">Aeribacillus alveayuensis</name>
    <dbReference type="NCBI Taxonomy" id="279215"/>
    <lineage>
        <taxon>Bacteria</taxon>
        <taxon>Bacillati</taxon>
        <taxon>Bacillota</taxon>
        <taxon>Bacilli</taxon>
        <taxon>Bacillales</taxon>
        <taxon>Bacillaceae</taxon>
        <taxon>Aeribacillus</taxon>
    </lineage>
</organism>
<dbReference type="GO" id="GO:0043755">
    <property type="term" value="F:alpha-ribazole phosphatase activity"/>
    <property type="evidence" value="ECO:0007669"/>
    <property type="project" value="UniProtKB-EC"/>
</dbReference>
<dbReference type="SUPFAM" id="SSF53254">
    <property type="entry name" value="Phosphoglycerate mutase-like"/>
    <property type="match status" value="1"/>
</dbReference>
<dbReference type="CDD" id="cd07067">
    <property type="entry name" value="HP_PGM_like"/>
    <property type="match status" value="1"/>
</dbReference>
<keyword evidence="2" id="KW-1185">Reference proteome</keyword>
<dbReference type="EMBL" id="JAUSTR010000010">
    <property type="protein sequence ID" value="MDQ0163094.1"/>
    <property type="molecule type" value="Genomic_DNA"/>
</dbReference>
<keyword evidence="1" id="KW-0378">Hydrolase</keyword>
<dbReference type="InterPro" id="IPR050275">
    <property type="entry name" value="PGM_Phosphatase"/>
</dbReference>